<reference evidence="1 2" key="1">
    <citation type="journal article" date="2012" name="Nat. Biotechnol.">
        <title>Draft genome sequence of pigeonpea (Cajanus cajan), an orphan legume crop of resource-poor farmers.</title>
        <authorList>
            <person name="Varshney R.K."/>
            <person name="Chen W."/>
            <person name="Li Y."/>
            <person name="Bharti A.K."/>
            <person name="Saxena R.K."/>
            <person name="Schlueter J.A."/>
            <person name="Donoghue M.T."/>
            <person name="Azam S."/>
            <person name="Fan G."/>
            <person name="Whaley A.M."/>
            <person name="Farmer A.D."/>
            <person name="Sheridan J."/>
            <person name="Iwata A."/>
            <person name="Tuteja R."/>
            <person name="Penmetsa R.V."/>
            <person name="Wu W."/>
            <person name="Upadhyaya H.D."/>
            <person name="Yang S.P."/>
            <person name="Shah T."/>
            <person name="Saxena K.B."/>
            <person name="Michael T."/>
            <person name="McCombie W.R."/>
            <person name="Yang B."/>
            <person name="Zhang G."/>
            <person name="Yang H."/>
            <person name="Wang J."/>
            <person name="Spillane C."/>
            <person name="Cook D.R."/>
            <person name="May G.D."/>
            <person name="Xu X."/>
            <person name="Jackson S.A."/>
        </authorList>
    </citation>
    <scope>NUCLEOTIDE SEQUENCE [LARGE SCALE GENOMIC DNA]</scope>
    <source>
        <strain evidence="2">cv. Asha</strain>
    </source>
</reference>
<protein>
    <submittedName>
        <fullName evidence="1">LRR receptor-like serine/threonine-protein kinase At5g59680 family</fullName>
    </submittedName>
</protein>
<evidence type="ECO:0000313" key="1">
    <source>
        <dbReference type="EMBL" id="KYP54153.1"/>
    </source>
</evidence>
<gene>
    <name evidence="1" type="ORF">KK1_000328</name>
</gene>
<dbReference type="AlphaFoldDB" id="A0A151SH83"/>
<evidence type="ECO:0000313" key="2">
    <source>
        <dbReference type="Proteomes" id="UP000075243"/>
    </source>
</evidence>
<accession>A0A151SH83</accession>
<proteinExistence type="predicted"/>
<dbReference type="EMBL" id="CM003613">
    <property type="protein sequence ID" value="KYP54153.1"/>
    <property type="molecule type" value="Genomic_DNA"/>
</dbReference>
<sequence>MHVLVGAIVDIKSTYQISRLNWQGDPCVPKQYAWEGLICSFSATIPRITSL</sequence>
<dbReference type="Proteomes" id="UP000075243">
    <property type="component" value="Chromosome 11"/>
</dbReference>
<keyword evidence="2" id="KW-1185">Reference proteome</keyword>
<name>A0A151SH83_CAJCA</name>
<dbReference type="PANTHER" id="PTHR45631">
    <property type="entry name" value="OS07G0107800 PROTEIN-RELATED"/>
    <property type="match status" value="1"/>
</dbReference>
<dbReference type="PANTHER" id="PTHR45631:SF212">
    <property type="entry name" value="PROTEIN KINASE DOMAIN-CONTAINING PROTEIN"/>
    <property type="match status" value="1"/>
</dbReference>
<organism evidence="1 2">
    <name type="scientific">Cajanus cajan</name>
    <name type="common">Pigeon pea</name>
    <name type="synonym">Cajanus indicus</name>
    <dbReference type="NCBI Taxonomy" id="3821"/>
    <lineage>
        <taxon>Eukaryota</taxon>
        <taxon>Viridiplantae</taxon>
        <taxon>Streptophyta</taxon>
        <taxon>Embryophyta</taxon>
        <taxon>Tracheophyta</taxon>
        <taxon>Spermatophyta</taxon>
        <taxon>Magnoliopsida</taxon>
        <taxon>eudicotyledons</taxon>
        <taxon>Gunneridae</taxon>
        <taxon>Pentapetalae</taxon>
        <taxon>rosids</taxon>
        <taxon>fabids</taxon>
        <taxon>Fabales</taxon>
        <taxon>Fabaceae</taxon>
        <taxon>Papilionoideae</taxon>
        <taxon>50 kb inversion clade</taxon>
        <taxon>NPAAA clade</taxon>
        <taxon>indigoferoid/millettioid clade</taxon>
        <taxon>Phaseoleae</taxon>
        <taxon>Cajanus</taxon>
    </lineage>
</organism>
<dbReference type="Gramene" id="C.cajan_00318.t">
    <property type="protein sequence ID" value="C.cajan_00318.t.cds1"/>
    <property type="gene ID" value="C.cajan_00318"/>
</dbReference>